<evidence type="ECO:0000313" key="5">
    <source>
        <dbReference type="EMBL" id="KAJ3586620.1"/>
    </source>
</evidence>
<evidence type="ECO:0000256" key="2">
    <source>
        <dbReference type="ARBA" id="ARBA00022737"/>
    </source>
</evidence>
<comment type="caution">
    <text evidence="5">The sequence shown here is derived from an EMBL/GenBank/DDBJ whole genome shotgun (WGS) entry which is preliminary data.</text>
</comment>
<dbReference type="PANTHER" id="PTHR24106">
    <property type="entry name" value="NACHT, LRR AND CARD DOMAINS-CONTAINING"/>
    <property type="match status" value="1"/>
</dbReference>
<dbReference type="Proteomes" id="UP001148018">
    <property type="component" value="Unassembled WGS sequence"/>
</dbReference>
<keyword evidence="6" id="KW-1185">Reference proteome</keyword>
<evidence type="ECO:0000256" key="1">
    <source>
        <dbReference type="ARBA" id="ARBA00022614"/>
    </source>
</evidence>
<feature type="compositionally biased region" description="Basic and acidic residues" evidence="3">
    <location>
        <begin position="1"/>
        <end position="18"/>
    </location>
</feature>
<organism evidence="5 6">
    <name type="scientific">Muraenolepis orangiensis</name>
    <name type="common">Patagonian moray cod</name>
    <dbReference type="NCBI Taxonomy" id="630683"/>
    <lineage>
        <taxon>Eukaryota</taxon>
        <taxon>Metazoa</taxon>
        <taxon>Chordata</taxon>
        <taxon>Craniata</taxon>
        <taxon>Vertebrata</taxon>
        <taxon>Euteleostomi</taxon>
        <taxon>Actinopterygii</taxon>
        <taxon>Neopterygii</taxon>
        <taxon>Teleostei</taxon>
        <taxon>Neoteleostei</taxon>
        <taxon>Acanthomorphata</taxon>
        <taxon>Zeiogadaria</taxon>
        <taxon>Gadariae</taxon>
        <taxon>Gadiformes</taxon>
        <taxon>Muraenolepidoidei</taxon>
        <taxon>Muraenolepididae</taxon>
        <taxon>Muraenolepis</taxon>
    </lineage>
</organism>
<proteinExistence type="predicted"/>
<feature type="compositionally biased region" description="Polar residues" evidence="3">
    <location>
        <begin position="76"/>
        <end position="94"/>
    </location>
</feature>
<protein>
    <recommendedName>
        <fullName evidence="4">NACHT domain-containing protein</fullName>
    </recommendedName>
</protein>
<keyword evidence="1" id="KW-0433">Leucine-rich repeat</keyword>
<feature type="domain" description="NACHT" evidence="4">
    <location>
        <begin position="104"/>
        <end position="174"/>
    </location>
</feature>
<dbReference type="AlphaFoldDB" id="A0A9Q0DDK1"/>
<evidence type="ECO:0000256" key="3">
    <source>
        <dbReference type="SAM" id="MobiDB-lite"/>
    </source>
</evidence>
<feature type="non-terminal residue" evidence="5">
    <location>
        <position position="199"/>
    </location>
</feature>
<accession>A0A9Q0DDK1</accession>
<evidence type="ECO:0000313" key="6">
    <source>
        <dbReference type="Proteomes" id="UP001148018"/>
    </source>
</evidence>
<evidence type="ECO:0000259" key="4">
    <source>
        <dbReference type="Pfam" id="PF05729"/>
    </source>
</evidence>
<feature type="compositionally biased region" description="Acidic residues" evidence="3">
    <location>
        <begin position="26"/>
        <end position="36"/>
    </location>
</feature>
<feature type="region of interest" description="Disordered" evidence="3">
    <location>
        <begin position="1"/>
        <end position="105"/>
    </location>
</feature>
<name>A0A9Q0DDK1_9TELE</name>
<dbReference type="OrthoDB" id="120976at2759"/>
<dbReference type="EMBL" id="JANIIK010000117">
    <property type="protein sequence ID" value="KAJ3586620.1"/>
    <property type="molecule type" value="Genomic_DNA"/>
</dbReference>
<dbReference type="InterPro" id="IPR051261">
    <property type="entry name" value="NLR"/>
</dbReference>
<dbReference type="InterPro" id="IPR007111">
    <property type="entry name" value="NACHT_NTPase"/>
</dbReference>
<gene>
    <name evidence="5" type="ORF">NHX12_013016</name>
</gene>
<reference evidence="5" key="1">
    <citation type="submission" date="2022-07" db="EMBL/GenBank/DDBJ databases">
        <title>Chromosome-level genome of Muraenolepis orangiensis.</title>
        <authorList>
            <person name="Kim J."/>
        </authorList>
    </citation>
    <scope>NUCLEOTIDE SEQUENCE</scope>
    <source>
        <strain evidence="5">KU_S4_2022</strain>
        <tissue evidence="5">Muscle</tissue>
    </source>
</reference>
<sequence>MKEVEQPLAEHRPNHEYQESLSDPESSSDDPSDALSEESGNSDPDEQPSNGSVKTDNSTTQPLDLNNGEPEESPDEQPSNGSVKTDNSTTQPLDLNNGEPEERECMDWSDMKKPAPLNVLLTNLIKGNLLSGAHLWITARPASSRNIPAEYIDLVTEVRGFNDLQREQYFRKRYRPELAERILTHIKKSRALYIMCYIP</sequence>
<dbReference type="Pfam" id="PF05729">
    <property type="entry name" value="NACHT"/>
    <property type="match status" value="1"/>
</dbReference>
<keyword evidence="2" id="KW-0677">Repeat</keyword>
<feature type="compositionally biased region" description="Polar residues" evidence="3">
    <location>
        <begin position="47"/>
        <end position="64"/>
    </location>
</feature>